<sequence length="594" mass="67604">MIEELRSAGDQLREAWDNYRQVCSKIDSCITPEWPQPSDFLAELADQLKIEMESISSYELGLPGIKFTVSLALQSLEGETGIAVEGGGGRQNWSGWHRTTVRPDYSPLSRFFKSLDINARPPSDTFSGPFPINFLPPEILTRIFYLLLAQPCNLHLLSPDNKTHYPIYPDYLAQVCSHWREVAISTCSLWCHIDLSAYEPQYGDLIARAERHIARAGTLPIELHIADNKDERYRSMDRDHSNLFELVSRISSRVTALEFVTEDLLDFHYEVFMRVLLGRPQNFTKFTTWRGHNYSDALILAGSVDPAELDHEFTLFQLNVTEDQIQNCFAPLAVLHLHGLFPYWPSIAYHGLVDLRLLSRNPRTSIQEGQFKTILTSSPGLRILHFGLNICDSAPENVQIVPVHLPELQVVKIFPNHPLVGVNRCPSKVLRLLAPGMRPLRLSIEDYYIPDAHLTVEMERFFARSRVARFYTRVVFPPLTLLCQHAAHLELVVLDGFESYSQDEIFFQQSDSSELALHPLNSVHVTRSSLSKSNINLLLESCPDGTVLYSCNFIRDGREDFSTENVLDIFPSVKVSDDNPYSWGTPTADWDLLD</sequence>
<reference evidence="1" key="1">
    <citation type="submission" date="2021-01" db="EMBL/GenBank/DDBJ databases">
        <authorList>
            <person name="Kaushik A."/>
        </authorList>
    </citation>
    <scope>NUCLEOTIDE SEQUENCE</scope>
    <source>
        <strain evidence="1">AG3-1AP</strain>
    </source>
</reference>
<dbReference type="Gene3D" id="1.20.1280.50">
    <property type="match status" value="1"/>
</dbReference>
<organism evidence="1 2">
    <name type="scientific">Rhizoctonia solani</name>
    <dbReference type="NCBI Taxonomy" id="456999"/>
    <lineage>
        <taxon>Eukaryota</taxon>
        <taxon>Fungi</taxon>
        <taxon>Dikarya</taxon>
        <taxon>Basidiomycota</taxon>
        <taxon>Agaricomycotina</taxon>
        <taxon>Agaricomycetes</taxon>
        <taxon>Cantharellales</taxon>
        <taxon>Ceratobasidiaceae</taxon>
        <taxon>Rhizoctonia</taxon>
    </lineage>
</organism>
<dbReference type="AlphaFoldDB" id="A0A8H3GFD6"/>
<proteinExistence type="predicted"/>
<dbReference type="EMBL" id="CAJMWV010001835">
    <property type="protein sequence ID" value="CAE6447219.1"/>
    <property type="molecule type" value="Genomic_DNA"/>
</dbReference>
<name>A0A8H3GFD6_9AGAM</name>
<accession>A0A8H3GFD6</accession>
<dbReference type="OrthoDB" id="3266451at2759"/>
<evidence type="ECO:0000313" key="1">
    <source>
        <dbReference type="EMBL" id="CAE6447219.1"/>
    </source>
</evidence>
<evidence type="ECO:0008006" key="3">
    <source>
        <dbReference type="Google" id="ProtNLM"/>
    </source>
</evidence>
<gene>
    <name evidence="1" type="ORF">RDB_LOCUS61544</name>
</gene>
<evidence type="ECO:0000313" key="2">
    <source>
        <dbReference type="Proteomes" id="UP000663831"/>
    </source>
</evidence>
<comment type="caution">
    <text evidence="1">The sequence shown here is derived from an EMBL/GenBank/DDBJ whole genome shotgun (WGS) entry which is preliminary data.</text>
</comment>
<protein>
    <recommendedName>
        <fullName evidence="3">F-box domain-containing protein</fullName>
    </recommendedName>
</protein>
<dbReference type="Proteomes" id="UP000663831">
    <property type="component" value="Unassembled WGS sequence"/>
</dbReference>